<dbReference type="Proteomes" id="UP000663463">
    <property type="component" value="Segment"/>
</dbReference>
<sequence length="225" mass="25061">MTSTISWRTCKMALLQIDETTRPDHYFLSADDLCWYGGDYTARGGFGCSPINNLVSNFKKSVLKRDLPEYYYKERAIASVGLDFAGSFAPVTFAQATFVPIPPSKAPDHAEYDNRMTLALTCMANAVRASHRIDADVRELVIQQGSYAASHTNPQHRMQPRDLEPLYAINEALIGRIPTNILIVDDVLTTGSHFVAMKSVLSQRFPGVWIGGLFIARRRLTDEAA</sequence>
<gene>
    <name evidence="1" type="ORF">CPT_Mana_052</name>
</gene>
<dbReference type="EMBL" id="MT701591">
    <property type="protein sequence ID" value="QPB09447.1"/>
    <property type="molecule type" value="Genomic_DNA"/>
</dbReference>
<keyword evidence="1" id="KW-0328">Glycosyltransferase</keyword>
<proteinExistence type="predicted"/>
<name>A0A873WDB5_9CAUD</name>
<dbReference type="GO" id="GO:0016757">
    <property type="term" value="F:glycosyltransferase activity"/>
    <property type="evidence" value="ECO:0007669"/>
    <property type="project" value="UniProtKB-KW"/>
</dbReference>
<protein>
    <submittedName>
        <fullName evidence="1">Phosphoribosyltransferase</fullName>
    </submittedName>
</protein>
<keyword evidence="2" id="KW-1185">Reference proteome</keyword>
<keyword evidence="1" id="KW-0808">Transferase</keyword>
<reference evidence="1" key="1">
    <citation type="submission" date="2020-07" db="EMBL/GenBank/DDBJ databases">
        <title>Complete genome sequence of Burkholderia gladioli phage Mana.</title>
        <authorList>
            <person name="Godoy B.A."/>
            <person name="Yao G.W."/>
            <person name="Guadalupe Vizoso-Pinto M."/>
            <person name="Gonzalez C."/>
            <person name="Gill J."/>
            <person name="Liu M."/>
        </authorList>
    </citation>
    <scope>NUCLEOTIDE SEQUENCE</scope>
</reference>
<organism evidence="1 2">
    <name type="scientific">Burkholderia phage Mana</name>
    <dbReference type="NCBI Taxonomy" id="2767578"/>
    <lineage>
        <taxon>Viruses</taxon>
        <taxon>Duplodnaviria</taxon>
        <taxon>Heunggongvirae</taxon>
        <taxon>Uroviricota</taxon>
        <taxon>Caudoviricetes</taxon>
        <taxon>Peduoviridae</taxon>
        <taxon>Aptresvirus</taxon>
        <taxon>Aptresvirus mana</taxon>
    </lineage>
</organism>
<evidence type="ECO:0000313" key="2">
    <source>
        <dbReference type="Proteomes" id="UP000663463"/>
    </source>
</evidence>
<evidence type="ECO:0000313" key="1">
    <source>
        <dbReference type="EMBL" id="QPB09447.1"/>
    </source>
</evidence>
<accession>A0A873WDB5</accession>